<protein>
    <submittedName>
        <fullName evidence="2">Uncharacterized protein</fullName>
    </submittedName>
</protein>
<keyword evidence="1" id="KW-0732">Signal</keyword>
<dbReference type="VEuPathDB" id="MicrosporidiaDB:NBO_76g0010"/>
<feature type="chain" id="PRO_5004355184" evidence="1">
    <location>
        <begin position="23"/>
        <end position="301"/>
    </location>
</feature>
<gene>
    <name evidence="2" type="ORF">NBO_76g0010</name>
</gene>
<dbReference type="HOGENOM" id="CLU_924674_0_0_1"/>
<evidence type="ECO:0000313" key="3">
    <source>
        <dbReference type="Proteomes" id="UP000016927"/>
    </source>
</evidence>
<reference evidence="2 3" key="1">
    <citation type="journal article" date="2013" name="BMC Genomics">
        <title>Comparative genomics of parasitic silkworm microsporidia reveal an association between genome expansion and host adaptation.</title>
        <authorList>
            <person name="Pan G."/>
            <person name="Xu J."/>
            <person name="Li T."/>
            <person name="Xia Q."/>
            <person name="Liu S.L."/>
            <person name="Zhang G."/>
            <person name="Li S."/>
            <person name="Li C."/>
            <person name="Liu H."/>
            <person name="Yang L."/>
            <person name="Liu T."/>
            <person name="Zhang X."/>
            <person name="Wu Z."/>
            <person name="Fan W."/>
            <person name="Dang X."/>
            <person name="Xiang H."/>
            <person name="Tao M."/>
            <person name="Li Y."/>
            <person name="Hu J."/>
            <person name="Li Z."/>
            <person name="Lin L."/>
            <person name="Luo J."/>
            <person name="Geng L."/>
            <person name="Wang L."/>
            <person name="Long M."/>
            <person name="Wan Y."/>
            <person name="He N."/>
            <person name="Zhang Z."/>
            <person name="Lu C."/>
            <person name="Keeling P.J."/>
            <person name="Wang J."/>
            <person name="Xiang Z."/>
            <person name="Zhou Z."/>
        </authorList>
    </citation>
    <scope>NUCLEOTIDE SEQUENCE [LARGE SCALE GENOMIC DNA]</scope>
    <source>
        <strain evidence="3">CQ1 / CVCC 102059</strain>
    </source>
</reference>
<keyword evidence="3" id="KW-1185">Reference proteome</keyword>
<proteinExistence type="predicted"/>
<organism evidence="2 3">
    <name type="scientific">Nosema bombycis (strain CQ1 / CVCC 102059)</name>
    <name type="common">Microsporidian parasite</name>
    <name type="synonym">Pebrine of silkworm</name>
    <dbReference type="NCBI Taxonomy" id="578461"/>
    <lineage>
        <taxon>Eukaryota</taxon>
        <taxon>Fungi</taxon>
        <taxon>Fungi incertae sedis</taxon>
        <taxon>Microsporidia</taxon>
        <taxon>Nosematidae</taxon>
        <taxon>Nosema</taxon>
    </lineage>
</organism>
<sequence>MIFISLYLFASCFFLCIYFGNKHVYESYITDFIKNTFDKNDEAICIRNSEGKEVLIEKKIILENIETVDFKTIGSDLFTMMECIKKGLDKRGPPPLNPIDDNLQELFDLIIKKYADSDRENKIKCLQEGLEKISGPILVYFANKELDLFPASIQTSIEKVWSHLNTFNGINLKILKYIHEKEEYHSVCPVYKEFIHQVFYLENHIYETIEYCNHFINKKKDYKTTMIELLNDLKEALIKEIYKISRSKRTLNDELEGEAHMLCCNLNYHSKQYFDFLNGCYDSSKKILDFLKNDAEKLKSN</sequence>
<dbReference type="Proteomes" id="UP000016927">
    <property type="component" value="Unassembled WGS sequence"/>
</dbReference>
<name>R0MH21_NOSB1</name>
<evidence type="ECO:0000256" key="1">
    <source>
        <dbReference type="SAM" id="SignalP"/>
    </source>
</evidence>
<dbReference type="AlphaFoldDB" id="R0MH21"/>
<evidence type="ECO:0000313" key="2">
    <source>
        <dbReference type="EMBL" id="EOB13405.1"/>
    </source>
</evidence>
<accession>R0MH21</accession>
<dbReference type="EMBL" id="KB908984">
    <property type="protein sequence ID" value="EOB13405.1"/>
    <property type="molecule type" value="Genomic_DNA"/>
</dbReference>
<feature type="signal peptide" evidence="1">
    <location>
        <begin position="1"/>
        <end position="22"/>
    </location>
</feature>